<accession>A0AA37HMN3</accession>
<protein>
    <recommendedName>
        <fullName evidence="2">PAC domain-containing protein</fullName>
    </recommendedName>
</protein>
<reference evidence="3" key="2">
    <citation type="submission" date="2021-08" db="EMBL/GenBank/DDBJ databases">
        <authorList>
            <person name="Tani A."/>
            <person name="Ola A."/>
            <person name="Ogura Y."/>
            <person name="Katsura K."/>
            <person name="Hayashi T."/>
        </authorList>
    </citation>
    <scope>NUCLEOTIDE SEQUENCE</scope>
    <source>
        <strain evidence="3">NBRC 103626</strain>
    </source>
</reference>
<gene>
    <name evidence="3" type="ORF">NBEOAGPD_1688</name>
</gene>
<reference evidence="3" key="1">
    <citation type="journal article" date="2016" name="Front. Microbiol.">
        <title>Genome Sequence of the Piezophilic, Mesophilic Sulfate-Reducing Bacterium Desulfovibrio indicus J2T.</title>
        <authorList>
            <person name="Cao J."/>
            <person name="Maignien L."/>
            <person name="Shao Z."/>
            <person name="Alain K."/>
            <person name="Jebbar M."/>
        </authorList>
    </citation>
    <scope>NUCLEOTIDE SEQUENCE</scope>
    <source>
        <strain evidence="3">NBRC 103626</strain>
    </source>
</reference>
<feature type="coiled-coil region" evidence="1">
    <location>
        <begin position="213"/>
        <end position="240"/>
    </location>
</feature>
<dbReference type="InterPro" id="IPR035965">
    <property type="entry name" value="PAS-like_dom_sf"/>
</dbReference>
<dbReference type="SMART" id="SM00065">
    <property type="entry name" value="GAF"/>
    <property type="match status" value="1"/>
</dbReference>
<dbReference type="AlphaFoldDB" id="A0AA37HMN3"/>
<dbReference type="Gene3D" id="3.30.450.20">
    <property type="entry name" value="PAS domain"/>
    <property type="match status" value="1"/>
</dbReference>
<organism evidence="3 4">
    <name type="scientific">Methylobacterium gregans</name>
    <dbReference type="NCBI Taxonomy" id="374424"/>
    <lineage>
        <taxon>Bacteria</taxon>
        <taxon>Pseudomonadati</taxon>
        <taxon>Pseudomonadota</taxon>
        <taxon>Alphaproteobacteria</taxon>
        <taxon>Hyphomicrobiales</taxon>
        <taxon>Methylobacteriaceae</taxon>
        <taxon>Methylobacterium</taxon>
    </lineage>
</organism>
<evidence type="ECO:0000259" key="2">
    <source>
        <dbReference type="PROSITE" id="PS50113"/>
    </source>
</evidence>
<dbReference type="SUPFAM" id="SSF55785">
    <property type="entry name" value="PYP-like sensor domain (PAS domain)"/>
    <property type="match status" value="1"/>
</dbReference>
<keyword evidence="1" id="KW-0175">Coiled coil</keyword>
<sequence length="251" mass="27846">MNRRGHDELTWFTFSYSPVRDEEDRVAGMFCACTETTGRVQAEAALRANEARLRFLDLLGKETAKSVDADEILATTTRMVAEHLILSNCAYADMDADQDGFTIRGDWAAERSPSIVGHYSLADFGTRAVRDLSAGRPLIINDNLAELAPEEATTFQTIGIAATICMPLVKDGRLTALMAIHDRVPRTWSDYDLALITEVTERSWAHIECVRAIAKLEALNATLEQRVEERTSKLAETEAVLRQSQKLEAVG</sequence>
<dbReference type="PROSITE" id="PS50113">
    <property type="entry name" value="PAC"/>
    <property type="match status" value="1"/>
</dbReference>
<proteinExistence type="predicted"/>
<name>A0AA37HMN3_9HYPH</name>
<dbReference type="EMBL" id="BPQM01000032">
    <property type="protein sequence ID" value="GJD78473.1"/>
    <property type="molecule type" value="Genomic_DNA"/>
</dbReference>
<feature type="domain" description="PAC" evidence="2">
    <location>
        <begin position="1"/>
        <end position="48"/>
    </location>
</feature>
<dbReference type="Proteomes" id="UP001055108">
    <property type="component" value="Unassembled WGS sequence"/>
</dbReference>
<dbReference type="Gene3D" id="3.30.450.40">
    <property type="match status" value="1"/>
</dbReference>
<evidence type="ECO:0000256" key="1">
    <source>
        <dbReference type="SAM" id="Coils"/>
    </source>
</evidence>
<evidence type="ECO:0000313" key="4">
    <source>
        <dbReference type="Proteomes" id="UP001055108"/>
    </source>
</evidence>
<dbReference type="InterPro" id="IPR029016">
    <property type="entry name" value="GAF-like_dom_sf"/>
</dbReference>
<comment type="caution">
    <text evidence="3">The sequence shown here is derived from an EMBL/GenBank/DDBJ whole genome shotgun (WGS) entry which is preliminary data.</text>
</comment>
<dbReference type="SUPFAM" id="SSF55781">
    <property type="entry name" value="GAF domain-like"/>
    <property type="match status" value="1"/>
</dbReference>
<dbReference type="Pfam" id="PF01590">
    <property type="entry name" value="GAF"/>
    <property type="match status" value="1"/>
</dbReference>
<dbReference type="InterPro" id="IPR000700">
    <property type="entry name" value="PAS-assoc_C"/>
</dbReference>
<keyword evidence="4" id="KW-1185">Reference proteome</keyword>
<dbReference type="InterPro" id="IPR003018">
    <property type="entry name" value="GAF"/>
</dbReference>
<evidence type="ECO:0000313" key="3">
    <source>
        <dbReference type="EMBL" id="GJD78473.1"/>
    </source>
</evidence>